<feature type="transmembrane region" description="Helical" evidence="6">
    <location>
        <begin position="48"/>
        <end position="70"/>
    </location>
</feature>
<sequence>MQETERYASYWQRCGAYLLDHLITAMLLSPLAAWYLNGLFGERSGIFLLGYSIPVLMAMLVVRCLYLTLLWTKDRGTIGCRLMRISIVSVLGEPLRYARALLRYLGLLAATMLFGLGSLLFLCSRKKQMLQDYVSTTVVVRKQPLSSAAKGGEAEPPIPGK</sequence>
<accession>A0A645DSE5</accession>
<name>A0A645DSE5_9ZZZZ</name>
<evidence type="ECO:0000256" key="4">
    <source>
        <dbReference type="ARBA" id="ARBA00022989"/>
    </source>
</evidence>
<keyword evidence="4 6" id="KW-1133">Transmembrane helix</keyword>
<dbReference type="EMBL" id="VSSQ01038444">
    <property type="protein sequence ID" value="MPM91382.1"/>
    <property type="molecule type" value="Genomic_DNA"/>
</dbReference>
<evidence type="ECO:0000313" key="8">
    <source>
        <dbReference type="EMBL" id="MPM91382.1"/>
    </source>
</evidence>
<reference evidence="8" key="1">
    <citation type="submission" date="2019-08" db="EMBL/GenBank/DDBJ databases">
        <authorList>
            <person name="Kucharzyk K."/>
            <person name="Murdoch R.W."/>
            <person name="Higgins S."/>
            <person name="Loffler F."/>
        </authorList>
    </citation>
    <scope>NUCLEOTIDE SEQUENCE</scope>
</reference>
<feature type="transmembrane region" description="Helical" evidence="6">
    <location>
        <begin position="16"/>
        <end position="36"/>
    </location>
</feature>
<evidence type="ECO:0000256" key="1">
    <source>
        <dbReference type="ARBA" id="ARBA00004651"/>
    </source>
</evidence>
<dbReference type="InterPro" id="IPR051791">
    <property type="entry name" value="Pra-immunoreactive"/>
</dbReference>
<dbReference type="InterPro" id="IPR010432">
    <property type="entry name" value="RDD"/>
</dbReference>
<dbReference type="PANTHER" id="PTHR36115">
    <property type="entry name" value="PROLINE-RICH ANTIGEN HOMOLOG-RELATED"/>
    <property type="match status" value="1"/>
</dbReference>
<keyword evidence="2" id="KW-1003">Cell membrane</keyword>
<evidence type="ECO:0000256" key="5">
    <source>
        <dbReference type="ARBA" id="ARBA00023136"/>
    </source>
</evidence>
<feature type="transmembrane region" description="Helical" evidence="6">
    <location>
        <begin position="104"/>
        <end position="123"/>
    </location>
</feature>
<dbReference type="PANTHER" id="PTHR36115:SF4">
    <property type="entry name" value="MEMBRANE PROTEIN"/>
    <property type="match status" value="1"/>
</dbReference>
<proteinExistence type="predicted"/>
<comment type="caution">
    <text evidence="8">The sequence shown here is derived from an EMBL/GenBank/DDBJ whole genome shotgun (WGS) entry which is preliminary data.</text>
</comment>
<feature type="domain" description="RDD" evidence="7">
    <location>
        <begin position="7"/>
        <end position="135"/>
    </location>
</feature>
<dbReference type="AlphaFoldDB" id="A0A645DSE5"/>
<protein>
    <recommendedName>
        <fullName evidence="7">RDD domain-containing protein</fullName>
    </recommendedName>
</protein>
<organism evidence="8">
    <name type="scientific">bioreactor metagenome</name>
    <dbReference type="NCBI Taxonomy" id="1076179"/>
    <lineage>
        <taxon>unclassified sequences</taxon>
        <taxon>metagenomes</taxon>
        <taxon>ecological metagenomes</taxon>
    </lineage>
</organism>
<keyword evidence="5 6" id="KW-0472">Membrane</keyword>
<dbReference type="Pfam" id="PF06271">
    <property type="entry name" value="RDD"/>
    <property type="match status" value="1"/>
</dbReference>
<gene>
    <name evidence="8" type="ORF">SDC9_138510</name>
</gene>
<evidence type="ECO:0000256" key="2">
    <source>
        <dbReference type="ARBA" id="ARBA00022475"/>
    </source>
</evidence>
<evidence type="ECO:0000256" key="6">
    <source>
        <dbReference type="SAM" id="Phobius"/>
    </source>
</evidence>
<evidence type="ECO:0000256" key="3">
    <source>
        <dbReference type="ARBA" id="ARBA00022692"/>
    </source>
</evidence>
<comment type="subcellular location">
    <subcellularLocation>
        <location evidence="1">Cell membrane</location>
        <topology evidence="1">Multi-pass membrane protein</topology>
    </subcellularLocation>
</comment>
<dbReference type="GO" id="GO:0005886">
    <property type="term" value="C:plasma membrane"/>
    <property type="evidence" value="ECO:0007669"/>
    <property type="project" value="UniProtKB-SubCell"/>
</dbReference>
<keyword evidence="3 6" id="KW-0812">Transmembrane</keyword>
<evidence type="ECO:0000259" key="7">
    <source>
        <dbReference type="Pfam" id="PF06271"/>
    </source>
</evidence>